<reference evidence="5" key="1">
    <citation type="journal article" date="2023" name="IMA Fungus">
        <title>Comparative genomic study of the Penicillium genus elucidates a diverse pangenome and 15 lateral gene transfer events.</title>
        <authorList>
            <person name="Petersen C."/>
            <person name="Sorensen T."/>
            <person name="Nielsen M.R."/>
            <person name="Sondergaard T.E."/>
            <person name="Sorensen J.L."/>
            <person name="Fitzpatrick D.A."/>
            <person name="Frisvad J.C."/>
            <person name="Nielsen K.L."/>
        </authorList>
    </citation>
    <scope>NUCLEOTIDE SEQUENCE</scope>
    <source>
        <strain evidence="5">IBT 17514</strain>
    </source>
</reference>
<sequence length="360" mass="38836">MINLLCVALLSTSVLADAVTPGLEIAFSLERATQGISISANGRKFLSQRYSTTNSPQIVELLDDNSTVLYPDVAWNSYNASDSNSDPSLSFVDVDGARLGPDGRYWVVDGGTTGVNGSSKLVGVNLTTNSVDKLYYLEDIQGPYVGADDVRFSKDTEVAYLSDISNALMILNLTTGHGIRVLSNTTSSMPYSPIAYNGTWVPGSDGAGSFSWAGLDQIEVSPDGKYLYYQACSGGLYRIETKYLNAALHDPTLAANLEDYTTRFAFTPSTGGTTIDADGNIYVSDTQTLSIWKVTPEGYTSIILQDDRLLWTDLMWITADKKLWLPASQMRPGGDGLMAAGPNYIFTYPIDAGPSPIDHA</sequence>
<dbReference type="SUPFAM" id="SSF63829">
    <property type="entry name" value="Calcium-dependent phosphotriesterase"/>
    <property type="match status" value="1"/>
</dbReference>
<evidence type="ECO:0000313" key="6">
    <source>
        <dbReference type="Proteomes" id="UP001215712"/>
    </source>
</evidence>
<protein>
    <recommendedName>
        <fullName evidence="7">Major royal jelly protein</fullName>
    </recommendedName>
</protein>
<comment type="similarity">
    <text evidence="2">Belongs to the major royal jelly protein family.</text>
</comment>
<dbReference type="PANTHER" id="PTHR10009">
    <property type="entry name" value="PROTEIN YELLOW-RELATED"/>
    <property type="match status" value="1"/>
</dbReference>
<proteinExistence type="inferred from homology"/>
<evidence type="ECO:0008006" key="7">
    <source>
        <dbReference type="Google" id="ProtNLM"/>
    </source>
</evidence>
<dbReference type="InterPro" id="IPR017996">
    <property type="entry name" value="MRJP/yellow-related"/>
</dbReference>
<dbReference type="EMBL" id="JAQJAN010000003">
    <property type="protein sequence ID" value="KAJ5733422.1"/>
    <property type="molecule type" value="Genomic_DNA"/>
</dbReference>
<dbReference type="Pfam" id="PF03022">
    <property type="entry name" value="MRJP"/>
    <property type="match status" value="1"/>
</dbReference>
<keyword evidence="6" id="KW-1185">Reference proteome</keyword>
<feature type="chain" id="PRO_5042120943" description="Major royal jelly protein" evidence="4">
    <location>
        <begin position="17"/>
        <end position="360"/>
    </location>
</feature>
<dbReference type="Proteomes" id="UP001215712">
    <property type="component" value="Unassembled WGS sequence"/>
</dbReference>
<keyword evidence="4" id="KW-0732">Signal</keyword>
<feature type="signal peptide" evidence="4">
    <location>
        <begin position="1"/>
        <end position="16"/>
    </location>
</feature>
<comment type="subcellular location">
    <subcellularLocation>
        <location evidence="1">Secreted</location>
    </subcellularLocation>
</comment>
<gene>
    <name evidence="5" type="ORF">N7493_002208</name>
</gene>
<evidence type="ECO:0000256" key="2">
    <source>
        <dbReference type="ARBA" id="ARBA00009127"/>
    </source>
</evidence>
<dbReference type="PANTHER" id="PTHR10009:SF18">
    <property type="entry name" value="PROTEIN YELLOW-LIKE PROTEIN"/>
    <property type="match status" value="1"/>
</dbReference>
<dbReference type="GO" id="GO:0005576">
    <property type="term" value="C:extracellular region"/>
    <property type="evidence" value="ECO:0007669"/>
    <property type="project" value="UniProtKB-SubCell"/>
</dbReference>
<dbReference type="InterPro" id="IPR011042">
    <property type="entry name" value="6-blade_b-propeller_TolB-like"/>
</dbReference>
<organism evidence="5 6">
    <name type="scientific">Penicillium malachiteum</name>
    <dbReference type="NCBI Taxonomy" id="1324776"/>
    <lineage>
        <taxon>Eukaryota</taxon>
        <taxon>Fungi</taxon>
        <taxon>Dikarya</taxon>
        <taxon>Ascomycota</taxon>
        <taxon>Pezizomycotina</taxon>
        <taxon>Eurotiomycetes</taxon>
        <taxon>Eurotiomycetidae</taxon>
        <taxon>Eurotiales</taxon>
        <taxon>Aspergillaceae</taxon>
        <taxon>Penicillium</taxon>
    </lineage>
</organism>
<dbReference type="AlphaFoldDB" id="A0AAD6MYI8"/>
<evidence type="ECO:0000313" key="5">
    <source>
        <dbReference type="EMBL" id="KAJ5733422.1"/>
    </source>
</evidence>
<evidence type="ECO:0000256" key="3">
    <source>
        <dbReference type="ARBA" id="ARBA00022525"/>
    </source>
</evidence>
<dbReference type="Gene3D" id="2.120.10.30">
    <property type="entry name" value="TolB, C-terminal domain"/>
    <property type="match status" value="1"/>
</dbReference>
<keyword evidence="3" id="KW-0964">Secreted</keyword>
<evidence type="ECO:0000256" key="1">
    <source>
        <dbReference type="ARBA" id="ARBA00004613"/>
    </source>
</evidence>
<accession>A0AAD6MYI8</accession>
<name>A0AAD6MYI8_9EURO</name>
<evidence type="ECO:0000256" key="4">
    <source>
        <dbReference type="SAM" id="SignalP"/>
    </source>
</evidence>
<reference evidence="5" key="2">
    <citation type="submission" date="2023-01" db="EMBL/GenBank/DDBJ databases">
        <authorList>
            <person name="Petersen C."/>
        </authorList>
    </citation>
    <scope>NUCLEOTIDE SEQUENCE</scope>
    <source>
        <strain evidence="5">IBT 17514</strain>
    </source>
</reference>
<comment type="caution">
    <text evidence="5">The sequence shown here is derived from an EMBL/GenBank/DDBJ whole genome shotgun (WGS) entry which is preliminary data.</text>
</comment>